<keyword evidence="3" id="KW-1185">Reference proteome</keyword>
<dbReference type="Pfam" id="PF00188">
    <property type="entry name" value="CAP"/>
    <property type="match status" value="1"/>
</dbReference>
<name>A0A0N5CAY7_STREA</name>
<dbReference type="InterPro" id="IPR035940">
    <property type="entry name" value="CAP_sf"/>
</dbReference>
<feature type="compositionally biased region" description="Basic and acidic residues" evidence="1">
    <location>
        <begin position="84"/>
        <end position="96"/>
    </location>
</feature>
<accession>A0A0N5CAY7</accession>
<feature type="domain" description="SCP" evidence="2">
    <location>
        <begin position="119"/>
        <end position="227"/>
    </location>
</feature>
<dbReference type="InterPro" id="IPR014044">
    <property type="entry name" value="CAP_dom"/>
</dbReference>
<evidence type="ECO:0000256" key="1">
    <source>
        <dbReference type="SAM" id="MobiDB-lite"/>
    </source>
</evidence>
<dbReference type="Gene3D" id="3.40.33.10">
    <property type="entry name" value="CAP"/>
    <property type="match status" value="1"/>
</dbReference>
<feature type="region of interest" description="Disordered" evidence="1">
    <location>
        <begin position="62"/>
        <end position="96"/>
    </location>
</feature>
<protein>
    <submittedName>
        <fullName evidence="4">SCP domain-containing protein</fullName>
    </submittedName>
</protein>
<reference evidence="4" key="1">
    <citation type="submission" date="2017-02" db="UniProtKB">
        <authorList>
            <consortium name="WormBaseParasite"/>
        </authorList>
    </citation>
    <scope>IDENTIFICATION</scope>
</reference>
<evidence type="ECO:0000313" key="3">
    <source>
        <dbReference type="Proteomes" id="UP000046392"/>
    </source>
</evidence>
<dbReference type="Proteomes" id="UP000046392">
    <property type="component" value="Unplaced"/>
</dbReference>
<organism evidence="3 4">
    <name type="scientific">Strongyloides papillosus</name>
    <name type="common">Intestinal threadworm</name>
    <dbReference type="NCBI Taxonomy" id="174720"/>
    <lineage>
        <taxon>Eukaryota</taxon>
        <taxon>Metazoa</taxon>
        <taxon>Ecdysozoa</taxon>
        <taxon>Nematoda</taxon>
        <taxon>Chromadorea</taxon>
        <taxon>Rhabditida</taxon>
        <taxon>Tylenchina</taxon>
        <taxon>Panagrolaimomorpha</taxon>
        <taxon>Strongyloidoidea</taxon>
        <taxon>Strongyloididae</taxon>
        <taxon>Strongyloides</taxon>
    </lineage>
</organism>
<dbReference type="SUPFAM" id="SSF55797">
    <property type="entry name" value="PR-1-like"/>
    <property type="match status" value="1"/>
</dbReference>
<proteinExistence type="predicted"/>
<sequence>MLFIGYQAYENKEAGRNRAMSNLEPNDESFSSRNIINDCLMSCMINRYYENNDRQERQAIMKKKKVKSMKSTTVASKSKKKDTTKKPKEVATKKPEEFTTKKARKWRSKYLEMKYKLYDDINALREKYFKPPLQVNKSLSIELQNYVQKYIKGDKDLKPREPSPDEIYYFCSSDEEYDPIKYWSKDEHLLTYENIYDDKIDLFYTKLLWKSSTHIGCGVYGDERGIATFCKITPRGNIKGEYKENIFN</sequence>
<dbReference type="AlphaFoldDB" id="A0A0N5CAY7"/>
<evidence type="ECO:0000313" key="4">
    <source>
        <dbReference type="WBParaSite" id="SPAL_0001505300.1"/>
    </source>
</evidence>
<evidence type="ECO:0000259" key="2">
    <source>
        <dbReference type="Pfam" id="PF00188"/>
    </source>
</evidence>
<dbReference type="WBParaSite" id="SPAL_0001505300.1">
    <property type="protein sequence ID" value="SPAL_0001505300.1"/>
    <property type="gene ID" value="SPAL_0001505300"/>
</dbReference>